<protein>
    <recommendedName>
        <fullName evidence="3">Phage protein</fullName>
    </recommendedName>
</protein>
<sequence>MTQKQNFLSLIGRNVRHSTIKVADEEYPVDYVTPSFGDMAIYEERNKQGTTEGMVYLLGKCVYVDNEPLGEGRARTLVEETDYSVAFALFNLLLANLNGFGDKSKDLKS</sequence>
<name>A0A3A1YE98_9GAMM</name>
<proteinExistence type="predicted"/>
<keyword evidence="2" id="KW-1185">Reference proteome</keyword>
<organism evidence="1 2">
    <name type="scientific">Psittacicella hinzii</name>
    <dbReference type="NCBI Taxonomy" id="2028575"/>
    <lineage>
        <taxon>Bacteria</taxon>
        <taxon>Pseudomonadati</taxon>
        <taxon>Pseudomonadota</taxon>
        <taxon>Gammaproteobacteria</taxon>
        <taxon>Pasteurellales</taxon>
        <taxon>Psittacicellaceae</taxon>
        <taxon>Psittacicella</taxon>
    </lineage>
</organism>
<evidence type="ECO:0000313" key="2">
    <source>
        <dbReference type="Proteomes" id="UP000265916"/>
    </source>
</evidence>
<dbReference type="AlphaFoldDB" id="A0A3A1YE98"/>
<reference evidence="1 2" key="1">
    <citation type="submission" date="2017-08" db="EMBL/GenBank/DDBJ databases">
        <title>Reclassification of Bisgaard taxon 37 and 44.</title>
        <authorList>
            <person name="Christensen H."/>
        </authorList>
    </citation>
    <scope>NUCLEOTIDE SEQUENCE [LARGE SCALE GENOMIC DNA]</scope>
    <source>
        <strain evidence="1 2">111</strain>
    </source>
</reference>
<dbReference type="EMBL" id="NRJG01000120">
    <property type="protein sequence ID" value="RIY35995.1"/>
    <property type="molecule type" value="Genomic_DNA"/>
</dbReference>
<dbReference type="Proteomes" id="UP000265916">
    <property type="component" value="Unassembled WGS sequence"/>
</dbReference>
<accession>A0A3A1YE98</accession>
<evidence type="ECO:0008006" key="3">
    <source>
        <dbReference type="Google" id="ProtNLM"/>
    </source>
</evidence>
<gene>
    <name evidence="1" type="ORF">CKF58_06310</name>
</gene>
<dbReference type="RefSeq" id="WP_119532084.1">
    <property type="nucleotide sequence ID" value="NZ_JBHSSP010000028.1"/>
</dbReference>
<evidence type="ECO:0000313" key="1">
    <source>
        <dbReference type="EMBL" id="RIY35995.1"/>
    </source>
</evidence>
<comment type="caution">
    <text evidence="1">The sequence shown here is derived from an EMBL/GenBank/DDBJ whole genome shotgun (WGS) entry which is preliminary data.</text>
</comment>